<dbReference type="PANTHER" id="PTHR43289:SF34">
    <property type="entry name" value="SERINE_THREONINE-PROTEIN KINASE YBDM-RELATED"/>
    <property type="match status" value="1"/>
</dbReference>
<keyword evidence="3 7" id="KW-0418">Kinase</keyword>
<keyword evidence="8" id="KW-1185">Reference proteome</keyword>
<gene>
    <name evidence="7" type="ORF">DT603_10725</name>
</gene>
<dbReference type="Pfam" id="PF00069">
    <property type="entry name" value="Pkinase"/>
    <property type="match status" value="1"/>
</dbReference>
<dbReference type="SMART" id="SM00220">
    <property type="entry name" value="S_TKc"/>
    <property type="match status" value="1"/>
</dbReference>
<dbReference type="GO" id="GO:0004674">
    <property type="term" value="F:protein serine/threonine kinase activity"/>
    <property type="evidence" value="ECO:0007669"/>
    <property type="project" value="UniProtKB-KW"/>
</dbReference>
<evidence type="ECO:0000256" key="1">
    <source>
        <dbReference type="ARBA" id="ARBA00022679"/>
    </source>
</evidence>
<accession>A0ABX0AGN7</accession>
<evidence type="ECO:0000259" key="6">
    <source>
        <dbReference type="PROSITE" id="PS50011"/>
    </source>
</evidence>
<dbReference type="PROSITE" id="PS50011">
    <property type="entry name" value="PROTEIN_KINASE_DOM"/>
    <property type="match status" value="1"/>
</dbReference>
<feature type="binding site" evidence="5">
    <location>
        <position position="117"/>
    </location>
    <ligand>
        <name>ATP</name>
        <dbReference type="ChEBI" id="CHEBI:30616"/>
    </ligand>
</feature>
<reference evidence="7 8" key="1">
    <citation type="submission" date="2018-07" db="EMBL/GenBank/DDBJ databases">
        <title>Whole genome Sequencing of Pseudoxanthomonas gei KCTC 32298 (T).</title>
        <authorList>
            <person name="Kumar S."/>
            <person name="Bansal K."/>
            <person name="Kaur A."/>
            <person name="Patil P."/>
            <person name="Sharma S."/>
            <person name="Patil P.B."/>
        </authorList>
    </citation>
    <scope>NUCLEOTIDE SEQUENCE [LARGE SCALE GENOMIC DNA]</scope>
    <source>
        <strain evidence="7 8">KCTC 32298</strain>
    </source>
</reference>
<evidence type="ECO:0000256" key="5">
    <source>
        <dbReference type="PROSITE-ProRule" id="PRU10141"/>
    </source>
</evidence>
<keyword evidence="7" id="KW-0723">Serine/threonine-protein kinase</keyword>
<evidence type="ECO:0000313" key="8">
    <source>
        <dbReference type="Proteomes" id="UP001429354"/>
    </source>
</evidence>
<dbReference type="Proteomes" id="UP001429354">
    <property type="component" value="Unassembled WGS sequence"/>
</dbReference>
<evidence type="ECO:0000256" key="4">
    <source>
        <dbReference type="ARBA" id="ARBA00022840"/>
    </source>
</evidence>
<dbReference type="PANTHER" id="PTHR43289">
    <property type="entry name" value="MITOGEN-ACTIVATED PROTEIN KINASE KINASE KINASE 20-RELATED"/>
    <property type="match status" value="1"/>
</dbReference>
<dbReference type="EMBL" id="QOVG01000006">
    <property type="protein sequence ID" value="NDK39315.1"/>
    <property type="molecule type" value="Genomic_DNA"/>
</dbReference>
<comment type="caution">
    <text evidence="7">The sequence shown here is derived from an EMBL/GenBank/DDBJ whole genome shotgun (WGS) entry which is preliminary data.</text>
</comment>
<feature type="domain" description="Protein kinase" evidence="6">
    <location>
        <begin position="86"/>
        <end position="363"/>
    </location>
</feature>
<dbReference type="InterPro" id="IPR008271">
    <property type="entry name" value="Ser/Thr_kinase_AS"/>
</dbReference>
<protein>
    <submittedName>
        <fullName evidence="7">Serine/threonine protein kinase</fullName>
    </submittedName>
</protein>
<name>A0ABX0AGN7_9GAMM</name>
<dbReference type="InterPro" id="IPR011990">
    <property type="entry name" value="TPR-like_helical_dom_sf"/>
</dbReference>
<dbReference type="Gene3D" id="1.10.510.10">
    <property type="entry name" value="Transferase(Phosphotransferase) domain 1"/>
    <property type="match status" value="1"/>
</dbReference>
<dbReference type="Gene3D" id="1.25.40.10">
    <property type="entry name" value="Tetratricopeptide repeat domain"/>
    <property type="match status" value="1"/>
</dbReference>
<dbReference type="InterPro" id="IPR000719">
    <property type="entry name" value="Prot_kinase_dom"/>
</dbReference>
<dbReference type="InterPro" id="IPR017441">
    <property type="entry name" value="Protein_kinase_ATP_BS"/>
</dbReference>
<dbReference type="SUPFAM" id="SSF48452">
    <property type="entry name" value="TPR-like"/>
    <property type="match status" value="1"/>
</dbReference>
<dbReference type="RefSeq" id="WP_162349879.1">
    <property type="nucleotide sequence ID" value="NZ_QOVG01000006.1"/>
</dbReference>
<dbReference type="PROSITE" id="PS00107">
    <property type="entry name" value="PROTEIN_KINASE_ATP"/>
    <property type="match status" value="1"/>
</dbReference>
<organism evidence="7 8">
    <name type="scientific">Pseudoxanthomonas gei</name>
    <dbReference type="NCBI Taxonomy" id="1383030"/>
    <lineage>
        <taxon>Bacteria</taxon>
        <taxon>Pseudomonadati</taxon>
        <taxon>Pseudomonadota</taxon>
        <taxon>Gammaproteobacteria</taxon>
        <taxon>Lysobacterales</taxon>
        <taxon>Lysobacteraceae</taxon>
        <taxon>Pseudoxanthomonas</taxon>
    </lineage>
</organism>
<keyword evidence="2 5" id="KW-0547">Nucleotide-binding</keyword>
<keyword evidence="1" id="KW-0808">Transferase</keyword>
<evidence type="ECO:0000256" key="3">
    <source>
        <dbReference type="ARBA" id="ARBA00022777"/>
    </source>
</evidence>
<evidence type="ECO:0000313" key="7">
    <source>
        <dbReference type="EMBL" id="NDK39315.1"/>
    </source>
</evidence>
<dbReference type="PROSITE" id="PS00108">
    <property type="entry name" value="PROTEIN_KINASE_ST"/>
    <property type="match status" value="1"/>
</dbReference>
<keyword evidence="4 5" id="KW-0067">ATP-binding</keyword>
<dbReference type="InterPro" id="IPR011009">
    <property type="entry name" value="Kinase-like_dom_sf"/>
</dbReference>
<dbReference type="SUPFAM" id="SSF56112">
    <property type="entry name" value="Protein kinase-like (PK-like)"/>
    <property type="match status" value="1"/>
</dbReference>
<evidence type="ECO:0000256" key="2">
    <source>
        <dbReference type="ARBA" id="ARBA00022741"/>
    </source>
</evidence>
<sequence length="956" mass="104819">MDNANVAEQWARVDRLLDQVLAMAPSGRLAFVEACTGDDPRLRAEVLALMAEFDTRGDLLDRPAAEAVSRPSTISELQAGHRVGAYRVLSLLGRGGMGEVYRAERADGQFDQQVALKLLRHDAVEHLGRFVAERRILARLQHPGIARLYDAGITDDRRPFMVMELVQGVAITQWCASNGASLQARLELFLQACDAVAYAHRNLVIHRDIKPENVMIDGDGQVKLLDFGVAKLLTGSEDEPTRGAPMTLSYAAPEQLTLAPVSTATDVYALGVLLFQLLTDRLPWPTHRLPVAVAIDKMLHEAAPAPSAVARPDGSGPVGRRLLAGDLDAVVGKAMRKDPGERYATVAGLQADVRRHLAREPVLAREGARWYVFGRLLRRYRTAAIGTGMLLLALVAGLAGTTWQARRAEREAARATATKDFLLGIFSANDPRIASDRPRGQVTARELLDIGTARIERDFAGQPELQIELLGTTATIYGNLPDEERYAATQKRRMQLARAHYGPAHPVVIAGMVSEADAACLRQDYVRANQLLAESDGLLASSGQDDSVMRADWWRTKARALGAEANRKEERRRAIERANALYARLAPHGNGYAASLNMAARDSSEAGDHARARRLIEQALAAALSAPDRDDALIGLLHNNLARKLEKLGDFIAAESAYQRAEELARQTYGIHHANYWLTLAYHARMLHQRGERERANALFARMLAAIPADWKTNTNDHWARELYAESLAAEGRPAEAIPLFEASQASYLEKTQYEYDLREVRLKLGDAYDRLGRTADARRVLAAAHAEYLAREAPGSQPAMRMRERWGRFLLDHPEAVSVDLSRAEVEFRSVLASDGPPGAEAALAQAGLARIAVIRSGPNAALEHSRKALAMLEQVQGLHDARLQPRLWLLHSHLLLRSGDAKGARQWAVKALEASRRYDAPGAASLAEAETAVRVSTLTAARADRPGKPSASMH</sequence>
<dbReference type="Gene3D" id="3.30.200.20">
    <property type="entry name" value="Phosphorylase Kinase, domain 1"/>
    <property type="match status" value="1"/>
</dbReference>
<dbReference type="CDD" id="cd14014">
    <property type="entry name" value="STKc_PknB_like"/>
    <property type="match status" value="1"/>
</dbReference>
<proteinExistence type="predicted"/>